<dbReference type="PATRIC" id="fig|1476583.3.peg.3647"/>
<comment type="caution">
    <text evidence="1">The sequence shown here is derived from an EMBL/GenBank/DDBJ whole genome shotgun (WGS) entry which is preliminary data.</text>
</comment>
<dbReference type="EMBL" id="JHAC01000093">
    <property type="protein sequence ID" value="EYB66407.1"/>
    <property type="molecule type" value="Genomic_DNA"/>
</dbReference>
<reference evidence="1 2" key="1">
    <citation type="submission" date="2014-03" db="EMBL/GenBank/DDBJ databases">
        <title>Draft genome sequence of Deinococcus phoenicis 1P10ME.</title>
        <authorList>
            <person name="Stepanov V.G."/>
            <person name="Vaishampayan P."/>
            <person name="Venkateswaran K."/>
            <person name="Fox G.E."/>
        </authorList>
    </citation>
    <scope>NUCLEOTIDE SEQUENCE [LARGE SCALE GENOMIC DNA]</scope>
    <source>
        <strain evidence="1 2">1P10ME</strain>
    </source>
</reference>
<keyword evidence="2" id="KW-1185">Reference proteome</keyword>
<dbReference type="AlphaFoldDB" id="A0A016QKI9"/>
<organism evidence="1 2">
    <name type="scientific">Deinococcus phoenicis</name>
    <dbReference type="NCBI Taxonomy" id="1476583"/>
    <lineage>
        <taxon>Bacteria</taxon>
        <taxon>Thermotogati</taxon>
        <taxon>Deinococcota</taxon>
        <taxon>Deinococci</taxon>
        <taxon>Deinococcales</taxon>
        <taxon>Deinococcaceae</taxon>
        <taxon>Deinococcus</taxon>
    </lineage>
</organism>
<accession>A0A016QKI9</accession>
<dbReference type="Proteomes" id="UP000020492">
    <property type="component" value="Unassembled WGS sequence"/>
</dbReference>
<dbReference type="RefSeq" id="WP_034360976.1">
    <property type="nucleotide sequence ID" value="NZ_JHAC01000093.1"/>
</dbReference>
<evidence type="ECO:0000313" key="2">
    <source>
        <dbReference type="Proteomes" id="UP000020492"/>
    </source>
</evidence>
<evidence type="ECO:0000313" key="1">
    <source>
        <dbReference type="EMBL" id="EYB66407.1"/>
    </source>
</evidence>
<protein>
    <submittedName>
        <fullName evidence="1">Uncharacterized protein</fullName>
    </submittedName>
</protein>
<name>A0A016QKI9_9DEIO</name>
<proteinExistence type="predicted"/>
<sequence>MMPDTKTDRQKTSAEGLPFSLSRLSLAVGFLRLLRALGLQSLGAKEPFGDECNPLVAPALAVLPGRVGPAAILSSGFLDPHPPACERIELRALFYNGSRLFEYRSDLTSHHEDWRFLLFEGDSSAYHPLVVAEEDGRRFRRDFHYRLEQTGQEFGVVLRETPPRRFPASPAPH</sequence>
<gene>
    <name evidence="1" type="ORF">DEIPH_ctg139orf0135</name>
</gene>